<dbReference type="InParanoid" id="Q027X3"/>
<dbReference type="STRING" id="234267.Acid_1694"/>
<sequence length="890" mass="101301">MTGGVEVTRVLTYTHPSEIPVHTGQSDLLDWLHICATPSLKNGMKKAYLSACGKEPLQVASSKLLEELFPEWFRDSLRLAQHANLTATLAALRKTSGEQPQFRAMRRNQRDVLYSIRLLAEAGIRTTDLKAQNSDEEMFHEVWRAFEDRDQSCERFRKDVESLAGPGILQSRLTAAVEAIFDGKPVDCHRLIFHGYYFITPLQYRFFKTCEYAGLNIVFLNSYDCEFPETYRTWPAFFNEATGLPRIQEWIQSDPSVKITPPKDRTAFGGILDGRPPVSTPTPAVRLLRFNQFGDFVRQFMSDHPPTEGGAVDGVGPVYLSPQKDYLSRFLREYYPVATDQQDRHFLAYPVGQLLLHLHRMWDEDQQHLQIEARALIECFASGWLTAGPLNGKTYLRELEQLLPYFDGCRTLDTWRARLDLLREAQSSILNRFQPKVLPNNPNRRFHQFLASPLANIAHFSVPDSSVTAIDVLVRRLFEAAEELFAKDEVSLQEHFAKLDSLLLEGVDEGTLLAAERRLLQGLRQRLTNGLNNSQRFLAQDLAEAISFYLGGELNSDTEEEDDDHDHGHVLSANYLVASFDRLDGYPFQHYGREIHLCLLDENSLPKRRSSIPWPLTGEMIRRFDQVPIGLVALRESQSVNADRFLLHQALSWSSSISLSWVACIDGEQVTPSPYLKLLSTCYKLYETTCPNTASPEPARACCAFGPDSPLDPDLFEQIPPDALIEHAICPRRFYYSFVAQATPAYESPFHHRFLYGNIVRALSSVTNTSESAVVDYVRPLFPQWTEITKRDQLSRTPTYVFQGYDRYDGVEYSRSRHRIHLLVTGPDTVKEVLPVLSEPKAAHDALLDMRSEMRVNLAMPAAKPSPYCKYCPHVSRCRSALLPIDEARN</sequence>
<proteinExistence type="predicted"/>
<dbReference type="KEGG" id="sus:Acid_1694"/>
<gene>
    <name evidence="1" type="ordered locus">Acid_1694</name>
</gene>
<name>Q027X3_SOLUE</name>
<dbReference type="EMBL" id="CP000473">
    <property type="protein sequence ID" value="ABJ82684.1"/>
    <property type="molecule type" value="Genomic_DNA"/>
</dbReference>
<dbReference type="eggNOG" id="COG1468">
    <property type="taxonomic scope" value="Bacteria"/>
</dbReference>
<evidence type="ECO:0000313" key="1">
    <source>
        <dbReference type="EMBL" id="ABJ82684.1"/>
    </source>
</evidence>
<evidence type="ECO:0008006" key="2">
    <source>
        <dbReference type="Google" id="ProtNLM"/>
    </source>
</evidence>
<accession>Q027X3</accession>
<reference evidence="1" key="1">
    <citation type="submission" date="2006-10" db="EMBL/GenBank/DDBJ databases">
        <title>Complete sequence of Solibacter usitatus Ellin6076.</title>
        <authorList>
            <consortium name="US DOE Joint Genome Institute"/>
            <person name="Copeland A."/>
            <person name="Lucas S."/>
            <person name="Lapidus A."/>
            <person name="Barry K."/>
            <person name="Detter J.C."/>
            <person name="Glavina del Rio T."/>
            <person name="Hammon N."/>
            <person name="Israni S."/>
            <person name="Dalin E."/>
            <person name="Tice H."/>
            <person name="Pitluck S."/>
            <person name="Thompson L.S."/>
            <person name="Brettin T."/>
            <person name="Bruce D."/>
            <person name="Han C."/>
            <person name="Tapia R."/>
            <person name="Gilna P."/>
            <person name="Schmutz J."/>
            <person name="Larimer F."/>
            <person name="Land M."/>
            <person name="Hauser L."/>
            <person name="Kyrpides N."/>
            <person name="Mikhailova N."/>
            <person name="Janssen P.H."/>
            <person name="Kuske C.R."/>
            <person name="Richardson P."/>
        </authorList>
    </citation>
    <scope>NUCLEOTIDE SEQUENCE</scope>
    <source>
        <strain evidence="1">Ellin6076</strain>
    </source>
</reference>
<dbReference type="AlphaFoldDB" id="Q027X3"/>
<organism evidence="1">
    <name type="scientific">Solibacter usitatus (strain Ellin6076)</name>
    <dbReference type="NCBI Taxonomy" id="234267"/>
    <lineage>
        <taxon>Bacteria</taxon>
        <taxon>Pseudomonadati</taxon>
        <taxon>Acidobacteriota</taxon>
        <taxon>Terriglobia</taxon>
        <taxon>Bryobacterales</taxon>
        <taxon>Solibacteraceae</taxon>
        <taxon>Candidatus Solibacter</taxon>
    </lineage>
</organism>
<dbReference type="HOGENOM" id="CLU_012989_0_0_0"/>
<protein>
    <recommendedName>
        <fullName evidence="2">PD-(D/E)XK endonuclease-like domain-containing protein</fullName>
    </recommendedName>
</protein>